<dbReference type="SUPFAM" id="SSF50156">
    <property type="entry name" value="PDZ domain-like"/>
    <property type="match status" value="1"/>
</dbReference>
<dbReference type="Gene3D" id="2.30.42.10">
    <property type="match status" value="1"/>
</dbReference>
<sequence length="709" mass="77348">MSWQVEAPPKRHPCGGAGLDLPASASTQHGGVHTVEVARGKTGYGFTLTGQSPCVLSCILKGSPADYMGLRSGDYILSVNDINVSKASHEDVVKLIGRCSGVLKLVISEGDSSYLDSCSSDDELDASGCGARTARCKPPLDSKQLGINRAEKVVAELQSGGIFNMIFENSSHSSSSSDKDRAGASCKSHTRRPSDPEFPPYRSGCQSNPNLLSEGEMAQVLNDDSVFLESDIRHLHLQNHHERDVDMEGGAFGLDPSEDIVNVGMMAGYLGSIELASTGANLESDSLQAIRGSMRRLRAEQKIHSLVLMKVMHDSVCLCSDRGQVLATYPAEKLAFSACCPDDRRFFGLVTMQATDDNGHYSNGRDEEGGLRTSCHVFIVDPELCHHQVHVGVARRFGFECTPDPDTGGCLEFPPSSQPLLQFISVLYRDMGDNMEGVRARAFQDADNDAQQNHSTSSNSDSGIGNFLPEEKSNRVLLVDLGGPPNHGHTPGMRHWNSPPSSQLVWSPTLGTAASLSPPPPPPPPLLRNGHHLAGRPLRGAGLDPQRWLPVHVLRDWRQQHSNLPGLSSDQESYAESTDGWSSANCSTLPPPMNKIPADRYRAPLRLVAQKEEWAKKLFGGGDRERSRARRGDREKKRSSKDGEKKVPSSSNSQRSSTRRSFGRSKRLSMARSLDDLEVRIIYIVMLHYPFLSNLSASTNTWEPSLMTC</sequence>
<reference evidence="4" key="2">
    <citation type="submission" date="2025-09" db="UniProtKB">
        <authorList>
            <consortium name="Ensembl"/>
        </authorList>
    </citation>
    <scope>IDENTIFICATION</scope>
</reference>
<evidence type="ECO:0000259" key="3">
    <source>
        <dbReference type="PROSITE" id="PS50106"/>
    </source>
</evidence>
<feature type="compositionally biased region" description="Basic and acidic residues" evidence="1">
    <location>
        <begin position="619"/>
        <end position="647"/>
    </location>
</feature>
<dbReference type="InterPro" id="IPR006020">
    <property type="entry name" value="PTB/PI_dom"/>
</dbReference>
<dbReference type="GO" id="GO:0005096">
    <property type="term" value="F:GTPase activator activity"/>
    <property type="evidence" value="ECO:0007669"/>
    <property type="project" value="InterPro"/>
</dbReference>
<evidence type="ECO:0000259" key="2">
    <source>
        <dbReference type="PROSITE" id="PS01179"/>
    </source>
</evidence>
<feature type="domain" description="PDZ" evidence="3">
    <location>
        <begin position="34"/>
        <end position="111"/>
    </location>
</feature>
<organism evidence="4 5">
    <name type="scientific">Oryzias melastigma</name>
    <name type="common">Marine medaka</name>
    <dbReference type="NCBI Taxonomy" id="30732"/>
    <lineage>
        <taxon>Eukaryota</taxon>
        <taxon>Metazoa</taxon>
        <taxon>Chordata</taxon>
        <taxon>Craniata</taxon>
        <taxon>Vertebrata</taxon>
        <taxon>Euteleostomi</taxon>
        <taxon>Actinopterygii</taxon>
        <taxon>Neopterygii</taxon>
        <taxon>Teleostei</taxon>
        <taxon>Neoteleostei</taxon>
        <taxon>Acanthomorphata</taxon>
        <taxon>Ovalentaria</taxon>
        <taxon>Atherinomorphae</taxon>
        <taxon>Beloniformes</taxon>
        <taxon>Adrianichthyidae</taxon>
        <taxon>Oryziinae</taxon>
        <taxon>Oryzias</taxon>
    </lineage>
</organism>
<dbReference type="PANTHER" id="PTHR45945">
    <property type="entry name" value="REGULATOR OF G-PROTEIN SIGNALING LOCO"/>
    <property type="match status" value="1"/>
</dbReference>
<dbReference type="GO" id="GO:0005886">
    <property type="term" value="C:plasma membrane"/>
    <property type="evidence" value="ECO:0007669"/>
    <property type="project" value="TreeGrafter"/>
</dbReference>
<feature type="compositionally biased region" description="Polar residues" evidence="1">
    <location>
        <begin position="562"/>
        <end position="588"/>
    </location>
</feature>
<dbReference type="PANTHER" id="PTHR45945:SF1">
    <property type="entry name" value="REGULATOR OF G-PROTEIN SIGNALING 12"/>
    <property type="match status" value="1"/>
</dbReference>
<proteinExistence type="predicted"/>
<feature type="domain" description="PID" evidence="2">
    <location>
        <begin position="267"/>
        <end position="378"/>
    </location>
</feature>
<dbReference type="Gene3D" id="2.30.29.30">
    <property type="entry name" value="Pleckstrin-homology domain (PH domain)/Phosphotyrosine-binding domain (PTB)"/>
    <property type="match status" value="1"/>
</dbReference>
<dbReference type="PROSITE" id="PS50106">
    <property type="entry name" value="PDZ"/>
    <property type="match status" value="1"/>
</dbReference>
<feature type="compositionally biased region" description="Polar residues" evidence="1">
    <location>
        <begin position="449"/>
        <end position="463"/>
    </location>
</feature>
<dbReference type="Pfam" id="PF00595">
    <property type="entry name" value="PDZ"/>
    <property type="match status" value="1"/>
</dbReference>
<dbReference type="PROSITE" id="PS01179">
    <property type="entry name" value="PID"/>
    <property type="match status" value="1"/>
</dbReference>
<dbReference type="CDD" id="cd13162">
    <property type="entry name" value="PTB_RGS12"/>
    <property type="match status" value="1"/>
</dbReference>
<dbReference type="GO" id="GO:0005634">
    <property type="term" value="C:nucleus"/>
    <property type="evidence" value="ECO:0007669"/>
    <property type="project" value="TreeGrafter"/>
</dbReference>
<dbReference type="GO" id="GO:0005737">
    <property type="term" value="C:cytoplasm"/>
    <property type="evidence" value="ECO:0007669"/>
    <property type="project" value="TreeGrafter"/>
</dbReference>
<reference evidence="4" key="1">
    <citation type="submission" date="2025-08" db="UniProtKB">
        <authorList>
            <consortium name="Ensembl"/>
        </authorList>
    </citation>
    <scope>IDENTIFICATION</scope>
</reference>
<dbReference type="Ensembl" id="ENSOMET00000029638.1">
    <property type="protein sequence ID" value="ENSOMEP00000035056.1"/>
    <property type="gene ID" value="ENSOMEG00000022114.1"/>
</dbReference>
<dbReference type="Proteomes" id="UP000261560">
    <property type="component" value="Unplaced"/>
</dbReference>
<feature type="region of interest" description="Disordered" evidence="1">
    <location>
        <begin position="170"/>
        <end position="209"/>
    </location>
</feature>
<dbReference type="OMA" id="KQASHED"/>
<dbReference type="SUPFAM" id="SSF50729">
    <property type="entry name" value="PH domain-like"/>
    <property type="match status" value="1"/>
</dbReference>
<feature type="region of interest" description="Disordered" evidence="1">
    <location>
        <begin position="619"/>
        <end position="665"/>
    </location>
</feature>
<dbReference type="AlphaFoldDB" id="A0A3B3DYR0"/>
<dbReference type="InterPro" id="IPR036034">
    <property type="entry name" value="PDZ_sf"/>
</dbReference>
<accession>A0A3B3DYR0</accession>
<dbReference type="SMART" id="SM00462">
    <property type="entry name" value="PTB"/>
    <property type="match status" value="1"/>
</dbReference>
<evidence type="ECO:0000256" key="1">
    <source>
        <dbReference type="SAM" id="MobiDB-lite"/>
    </source>
</evidence>
<dbReference type="GO" id="GO:0008277">
    <property type="term" value="P:regulation of G protein-coupled receptor signaling pathway"/>
    <property type="evidence" value="ECO:0007669"/>
    <property type="project" value="TreeGrafter"/>
</dbReference>
<dbReference type="GeneTree" id="ENSGT00940000164407"/>
<dbReference type="InterPro" id="IPR046995">
    <property type="entry name" value="RGS10/12/14-like"/>
</dbReference>
<evidence type="ECO:0000313" key="4">
    <source>
        <dbReference type="Ensembl" id="ENSOMEP00000035056.1"/>
    </source>
</evidence>
<keyword evidence="5" id="KW-1185">Reference proteome</keyword>
<dbReference type="CDD" id="cd06710">
    <property type="entry name" value="PDZ_RGS12-like"/>
    <property type="match status" value="1"/>
</dbReference>
<protein>
    <submittedName>
        <fullName evidence="4">Regulator of G protein signaling 12b</fullName>
    </submittedName>
</protein>
<name>A0A3B3DYR0_ORYME</name>
<evidence type="ECO:0000313" key="5">
    <source>
        <dbReference type="Proteomes" id="UP000261560"/>
    </source>
</evidence>
<dbReference type="SMART" id="SM00228">
    <property type="entry name" value="PDZ"/>
    <property type="match status" value="1"/>
</dbReference>
<feature type="region of interest" description="Disordered" evidence="1">
    <location>
        <begin position="446"/>
        <end position="467"/>
    </location>
</feature>
<feature type="region of interest" description="Disordered" evidence="1">
    <location>
        <begin position="562"/>
        <end position="593"/>
    </location>
</feature>
<dbReference type="InterPro" id="IPR011993">
    <property type="entry name" value="PH-like_dom_sf"/>
</dbReference>
<dbReference type="InterPro" id="IPR001478">
    <property type="entry name" value="PDZ"/>
</dbReference>